<comment type="caution">
    <text evidence="5">The sequence shown here is derived from an EMBL/GenBank/DDBJ whole genome shotgun (WGS) entry which is preliminary data.</text>
</comment>
<reference evidence="5" key="1">
    <citation type="submission" date="2020-10" db="EMBL/GenBank/DDBJ databases">
        <authorList>
            <person name="Gilroy R."/>
        </authorList>
    </citation>
    <scope>NUCLEOTIDE SEQUENCE</scope>
    <source>
        <strain evidence="5">2830</strain>
    </source>
</reference>
<dbReference type="GO" id="GO:0003676">
    <property type="term" value="F:nucleic acid binding"/>
    <property type="evidence" value="ECO:0007669"/>
    <property type="project" value="InterPro"/>
</dbReference>
<reference evidence="5" key="2">
    <citation type="journal article" date="2021" name="PeerJ">
        <title>Extensive microbial diversity within the chicken gut microbiome revealed by metagenomics and culture.</title>
        <authorList>
            <person name="Gilroy R."/>
            <person name="Ravi A."/>
            <person name="Getino M."/>
            <person name="Pursley I."/>
            <person name="Horton D.L."/>
            <person name="Alikhan N.F."/>
            <person name="Baker D."/>
            <person name="Gharbi K."/>
            <person name="Hall N."/>
            <person name="Watson M."/>
            <person name="Adriaenssens E.M."/>
            <person name="Foster-Nyarko E."/>
            <person name="Jarju S."/>
            <person name="Secka A."/>
            <person name="Antonio M."/>
            <person name="Oren A."/>
            <person name="Chaudhuri R.R."/>
            <person name="La Ragione R."/>
            <person name="Hildebrand F."/>
            <person name="Pallen M.J."/>
        </authorList>
    </citation>
    <scope>NUCLEOTIDE SEQUENCE</scope>
    <source>
        <strain evidence="5">2830</strain>
    </source>
</reference>
<name>A0A9D1KXS1_9FIRM</name>
<evidence type="ECO:0000256" key="1">
    <source>
        <dbReference type="ARBA" id="ARBA00001946"/>
    </source>
</evidence>
<feature type="domain" description="VRR-NUC" evidence="4">
    <location>
        <begin position="1"/>
        <end position="81"/>
    </location>
</feature>
<accession>A0A9D1KXS1</accession>
<dbReference type="InterPro" id="IPR011856">
    <property type="entry name" value="tRNA_endonuc-like_dom_sf"/>
</dbReference>
<dbReference type="GO" id="GO:0016788">
    <property type="term" value="F:hydrolase activity, acting on ester bonds"/>
    <property type="evidence" value="ECO:0007669"/>
    <property type="project" value="InterPro"/>
</dbReference>
<protein>
    <submittedName>
        <fullName evidence="5">VRR-NUC domain-containing protein</fullName>
    </submittedName>
</protein>
<organism evidence="5 6">
    <name type="scientific">Candidatus Avidehalobacter gallistercoris</name>
    <dbReference type="NCBI Taxonomy" id="2840694"/>
    <lineage>
        <taxon>Bacteria</taxon>
        <taxon>Bacillati</taxon>
        <taxon>Bacillota</taxon>
        <taxon>Clostridia</taxon>
        <taxon>Eubacteriales</taxon>
        <taxon>Peptococcaceae</taxon>
        <taxon>Peptococcaceae incertae sedis</taxon>
        <taxon>Candidatus Avidehalobacter</taxon>
    </lineage>
</organism>
<gene>
    <name evidence="5" type="ORF">IAB00_03940</name>
</gene>
<dbReference type="SMART" id="SM00990">
    <property type="entry name" value="VRR_NUC"/>
    <property type="match status" value="1"/>
</dbReference>
<dbReference type="InterPro" id="IPR014883">
    <property type="entry name" value="VRR_NUC"/>
</dbReference>
<keyword evidence="2" id="KW-0540">Nuclease</keyword>
<evidence type="ECO:0000313" key="6">
    <source>
        <dbReference type="Proteomes" id="UP000824124"/>
    </source>
</evidence>
<sequence>MRESDIERRLVQGVKKLGGKAYKFVSPGNVGVPDRLVVLPGGVVLFVEVKAPDGRLSPNQRLQMRELTQMGAHVFAVWDAGDVDVFLQACRDRYMK</sequence>
<dbReference type="Pfam" id="PF08774">
    <property type="entry name" value="VRR_NUC"/>
    <property type="match status" value="1"/>
</dbReference>
<evidence type="ECO:0000259" key="4">
    <source>
        <dbReference type="SMART" id="SM00990"/>
    </source>
</evidence>
<dbReference type="EMBL" id="DVMH01000021">
    <property type="protein sequence ID" value="HIU10382.1"/>
    <property type="molecule type" value="Genomic_DNA"/>
</dbReference>
<evidence type="ECO:0000313" key="5">
    <source>
        <dbReference type="EMBL" id="HIU10382.1"/>
    </source>
</evidence>
<dbReference type="AlphaFoldDB" id="A0A9D1KXS1"/>
<evidence type="ECO:0000256" key="3">
    <source>
        <dbReference type="ARBA" id="ARBA00022801"/>
    </source>
</evidence>
<evidence type="ECO:0000256" key="2">
    <source>
        <dbReference type="ARBA" id="ARBA00022722"/>
    </source>
</evidence>
<dbReference type="Proteomes" id="UP000824124">
    <property type="component" value="Unassembled WGS sequence"/>
</dbReference>
<dbReference type="Gene3D" id="3.40.1350.10">
    <property type="match status" value="1"/>
</dbReference>
<comment type="cofactor">
    <cofactor evidence="1">
        <name>Mg(2+)</name>
        <dbReference type="ChEBI" id="CHEBI:18420"/>
    </cofactor>
</comment>
<proteinExistence type="predicted"/>
<keyword evidence="3" id="KW-0378">Hydrolase</keyword>
<dbReference type="GO" id="GO:0004518">
    <property type="term" value="F:nuclease activity"/>
    <property type="evidence" value="ECO:0007669"/>
    <property type="project" value="UniProtKB-KW"/>
</dbReference>